<dbReference type="EMBL" id="BMPI01000005">
    <property type="protein sequence ID" value="GGM14394.1"/>
    <property type="molecule type" value="Genomic_DNA"/>
</dbReference>
<dbReference type="Gene3D" id="3.40.630.30">
    <property type="match status" value="1"/>
</dbReference>
<comment type="caution">
    <text evidence="2">The sequence shown here is derived from an EMBL/GenBank/DDBJ whole genome shotgun (WGS) entry which is preliminary data.</text>
</comment>
<dbReference type="InterPro" id="IPR016181">
    <property type="entry name" value="Acyl_CoA_acyltransferase"/>
</dbReference>
<proteinExistence type="predicted"/>
<dbReference type="InterPro" id="IPR045057">
    <property type="entry name" value="Gcn5-rel_NAT"/>
</dbReference>
<reference evidence="2" key="2">
    <citation type="submission" date="2020-09" db="EMBL/GenBank/DDBJ databases">
        <authorList>
            <person name="Sun Q."/>
            <person name="Ohkuma M."/>
        </authorList>
    </citation>
    <scope>NUCLEOTIDE SEQUENCE</scope>
    <source>
        <strain evidence="2">JCM 19831</strain>
    </source>
</reference>
<dbReference type="Proteomes" id="UP000642070">
    <property type="component" value="Unassembled WGS sequence"/>
</dbReference>
<dbReference type="AlphaFoldDB" id="A0A917T9Q1"/>
<evidence type="ECO:0000313" key="3">
    <source>
        <dbReference type="Proteomes" id="UP000642070"/>
    </source>
</evidence>
<protein>
    <submittedName>
        <fullName evidence="2">N-acetyltransferase</fullName>
    </submittedName>
</protein>
<dbReference type="SUPFAM" id="SSF55729">
    <property type="entry name" value="Acyl-CoA N-acyltransferases (Nat)"/>
    <property type="match status" value="1"/>
</dbReference>
<keyword evidence="3" id="KW-1185">Reference proteome</keyword>
<dbReference type="PANTHER" id="PTHR31435">
    <property type="entry name" value="PROTEIN NATD1"/>
    <property type="match status" value="1"/>
</dbReference>
<reference evidence="2" key="1">
    <citation type="journal article" date="2014" name="Int. J. Syst. Evol. Microbiol.">
        <title>Complete genome sequence of Corynebacterium casei LMG S-19264T (=DSM 44701T), isolated from a smear-ripened cheese.</title>
        <authorList>
            <consortium name="US DOE Joint Genome Institute (JGI-PGF)"/>
            <person name="Walter F."/>
            <person name="Albersmeier A."/>
            <person name="Kalinowski J."/>
            <person name="Ruckert C."/>
        </authorList>
    </citation>
    <scope>NUCLEOTIDE SEQUENCE</scope>
    <source>
        <strain evidence="2">JCM 19831</strain>
    </source>
</reference>
<dbReference type="CDD" id="cd04301">
    <property type="entry name" value="NAT_SF"/>
    <property type="match status" value="1"/>
</dbReference>
<dbReference type="Pfam" id="PF14542">
    <property type="entry name" value="Acetyltransf_CG"/>
    <property type="match status" value="1"/>
</dbReference>
<evidence type="ECO:0000313" key="2">
    <source>
        <dbReference type="EMBL" id="GGM14394.1"/>
    </source>
</evidence>
<dbReference type="InterPro" id="IPR031165">
    <property type="entry name" value="GNAT_YJDJ"/>
</dbReference>
<dbReference type="PROSITE" id="PS51729">
    <property type="entry name" value="GNAT_YJDJ"/>
    <property type="match status" value="1"/>
</dbReference>
<feature type="domain" description="N-acetyltransferase" evidence="1">
    <location>
        <begin position="6"/>
        <end position="94"/>
    </location>
</feature>
<accession>A0A917T9Q1</accession>
<sequence>MDFNVVDNADQHRYEIHVDGALAGAAYYRLHPEEGAPTRVVFTHTEVEKEFEGKGIGSKLAAGALTLANDAGLKIVAQCPFIVAYLKKHPELAN</sequence>
<evidence type="ECO:0000259" key="1">
    <source>
        <dbReference type="PROSITE" id="PS51729"/>
    </source>
</evidence>
<dbReference type="PANTHER" id="PTHR31435:SF10">
    <property type="entry name" value="BSR4717 PROTEIN"/>
    <property type="match status" value="1"/>
</dbReference>
<organism evidence="2 3">
    <name type="scientific">Dactylosporangium sucinum</name>
    <dbReference type="NCBI Taxonomy" id="1424081"/>
    <lineage>
        <taxon>Bacteria</taxon>
        <taxon>Bacillati</taxon>
        <taxon>Actinomycetota</taxon>
        <taxon>Actinomycetes</taxon>
        <taxon>Micromonosporales</taxon>
        <taxon>Micromonosporaceae</taxon>
        <taxon>Dactylosporangium</taxon>
    </lineage>
</organism>
<dbReference type="RefSeq" id="WP_190248906.1">
    <property type="nucleotide sequence ID" value="NZ_BMPI01000005.1"/>
</dbReference>
<gene>
    <name evidence="2" type="ORF">GCM10007977_014360</name>
</gene>
<name>A0A917T9Q1_9ACTN</name>